<sequence>MRTTRNGLNTFDIKIFDCKGKLKLLIQNYLNEVNNDEKELLLGLIMSNKYNLRILRKERRIIEKIVKHNREIELSVGVTSI</sequence>
<proteinExistence type="predicted"/>
<reference evidence="1" key="1">
    <citation type="journal article" date="2015" name="Nature">
        <title>Complex archaea that bridge the gap between prokaryotes and eukaryotes.</title>
        <authorList>
            <person name="Spang A."/>
            <person name="Saw J.H."/>
            <person name="Jorgensen S.L."/>
            <person name="Zaremba-Niedzwiedzka K."/>
            <person name="Martijn J."/>
            <person name="Lind A.E."/>
            <person name="van Eijk R."/>
            <person name="Schleper C."/>
            <person name="Guy L."/>
            <person name="Ettema T.J."/>
        </authorList>
    </citation>
    <scope>NUCLEOTIDE SEQUENCE</scope>
</reference>
<organism evidence="1">
    <name type="scientific">marine sediment metagenome</name>
    <dbReference type="NCBI Taxonomy" id="412755"/>
    <lineage>
        <taxon>unclassified sequences</taxon>
        <taxon>metagenomes</taxon>
        <taxon>ecological metagenomes</taxon>
    </lineage>
</organism>
<accession>A0A0F9UCR1</accession>
<name>A0A0F9UCR1_9ZZZZ</name>
<comment type="caution">
    <text evidence="1">The sequence shown here is derived from an EMBL/GenBank/DDBJ whole genome shotgun (WGS) entry which is preliminary data.</text>
</comment>
<dbReference type="AlphaFoldDB" id="A0A0F9UCR1"/>
<dbReference type="EMBL" id="LAZR01000107">
    <property type="protein sequence ID" value="KKN90965.1"/>
    <property type="molecule type" value="Genomic_DNA"/>
</dbReference>
<evidence type="ECO:0000313" key="1">
    <source>
        <dbReference type="EMBL" id="KKN90965.1"/>
    </source>
</evidence>
<protein>
    <submittedName>
        <fullName evidence="1">Uncharacterized protein</fullName>
    </submittedName>
</protein>
<gene>
    <name evidence="1" type="ORF">LCGC14_0225490</name>
</gene>